<organism evidence="2 3">
    <name type="scientific">Jejuia pallidilutea</name>
    <dbReference type="NCBI Taxonomy" id="504487"/>
    <lineage>
        <taxon>Bacteria</taxon>
        <taxon>Pseudomonadati</taxon>
        <taxon>Bacteroidota</taxon>
        <taxon>Flavobacteriia</taxon>
        <taxon>Flavobacteriales</taxon>
        <taxon>Flavobacteriaceae</taxon>
        <taxon>Jejuia</taxon>
    </lineage>
</organism>
<evidence type="ECO:0000313" key="3">
    <source>
        <dbReference type="Proteomes" id="UP000251545"/>
    </source>
</evidence>
<sequence length="422" mass="47202">MIWLGKVKAGALQFTMFITVVIALLLLAFIILVHTQKQFKIKTAFVKETVFNAEKGIGYAIENSIIGNDTVTLDLDQDFKTLKIHRDYWGVFEKVSSDARIKHNRFRKIALVGGSQSNQNRTALYIQDHNKPLVLVGNTMIKGNVYLPKQGIRTGNISGYSYYGNQLIYGNTKTSKNELPELQNTIIDTIKSLQNKFKTLHQDQFIDLSIKRKYENSFFNALQMVYSSNTIYLSGISLTGHILIQSKTKIIVDPSCALKDVVLIAPEIEIKQNSKGTFQAIATNKILVGKNCEFKYPTALVLNEKKTNIDNKSNIKTPPFCIGKGSNIRGIIAYFGNTKNYKAQVFMDKGTKLIGEVYCNKNLEVLGAVYGSVYTSGFVANQAGSSYQNHLYNATINSGLLPQAYSGLLFKDSEKSVAKWLY</sequence>
<dbReference type="EMBL" id="PVEO01000004">
    <property type="protein sequence ID" value="PQV48800.1"/>
    <property type="molecule type" value="Genomic_DNA"/>
</dbReference>
<feature type="transmembrane region" description="Helical" evidence="1">
    <location>
        <begin position="12"/>
        <end position="33"/>
    </location>
</feature>
<dbReference type="Proteomes" id="UP000251545">
    <property type="component" value="Unassembled WGS sequence"/>
</dbReference>
<evidence type="ECO:0000256" key="1">
    <source>
        <dbReference type="SAM" id="Phobius"/>
    </source>
</evidence>
<dbReference type="AlphaFoldDB" id="A0A362X144"/>
<reference evidence="2 3" key="1">
    <citation type="submission" date="2018-02" db="EMBL/GenBank/DDBJ databases">
        <title>Genomic Encyclopedia of Archaeal and Bacterial Type Strains, Phase II (KMG-II): from individual species to whole genera.</title>
        <authorList>
            <person name="Goeker M."/>
        </authorList>
    </citation>
    <scope>NUCLEOTIDE SEQUENCE [LARGE SCALE GENOMIC DNA]</scope>
    <source>
        <strain evidence="2 3">DSM 21165</strain>
    </source>
</reference>
<protein>
    <submittedName>
        <fullName evidence="2">Uncharacterized protein</fullName>
    </submittedName>
</protein>
<comment type="caution">
    <text evidence="2">The sequence shown here is derived from an EMBL/GenBank/DDBJ whole genome shotgun (WGS) entry which is preliminary data.</text>
</comment>
<name>A0A362X144_9FLAO</name>
<evidence type="ECO:0000313" key="2">
    <source>
        <dbReference type="EMBL" id="PQV48800.1"/>
    </source>
</evidence>
<accession>A0A362X144</accession>
<keyword evidence="1" id="KW-0812">Transmembrane</keyword>
<keyword evidence="1" id="KW-1133">Transmembrane helix</keyword>
<keyword evidence="1" id="KW-0472">Membrane</keyword>
<dbReference type="RefSeq" id="WP_105473432.1">
    <property type="nucleotide sequence ID" value="NZ_PVEO01000004.1"/>
</dbReference>
<gene>
    <name evidence="2" type="ORF">CLV33_1045</name>
</gene>
<proteinExistence type="predicted"/>